<dbReference type="Proteomes" id="UP000037696">
    <property type="component" value="Unassembled WGS sequence"/>
</dbReference>
<evidence type="ECO:0000313" key="1">
    <source>
        <dbReference type="EMBL" id="KOS40051.1"/>
    </source>
</evidence>
<organism evidence="1 2">
    <name type="scientific">Penicillium nordicum</name>
    <dbReference type="NCBI Taxonomy" id="229535"/>
    <lineage>
        <taxon>Eukaryota</taxon>
        <taxon>Fungi</taxon>
        <taxon>Dikarya</taxon>
        <taxon>Ascomycota</taxon>
        <taxon>Pezizomycotina</taxon>
        <taxon>Eurotiomycetes</taxon>
        <taxon>Eurotiomycetidae</taxon>
        <taxon>Eurotiales</taxon>
        <taxon>Aspergillaceae</taxon>
        <taxon>Penicillium</taxon>
    </lineage>
</organism>
<evidence type="ECO:0000313" key="2">
    <source>
        <dbReference type="Proteomes" id="UP000037696"/>
    </source>
</evidence>
<protein>
    <submittedName>
        <fullName evidence="1">Uncharacterized protein</fullName>
    </submittedName>
</protein>
<gene>
    <name evidence="1" type="ORF">ACN38_g9098</name>
</gene>
<comment type="caution">
    <text evidence="1">The sequence shown here is derived from an EMBL/GenBank/DDBJ whole genome shotgun (WGS) entry which is preliminary data.</text>
</comment>
<name>A0A0M8P3Q7_9EURO</name>
<accession>A0A0M8P3Q7</accession>
<dbReference type="EMBL" id="LHQQ01000178">
    <property type="protein sequence ID" value="KOS40051.1"/>
    <property type="molecule type" value="Genomic_DNA"/>
</dbReference>
<dbReference type="AlphaFoldDB" id="A0A0M8P3Q7"/>
<reference evidence="1 2" key="1">
    <citation type="submission" date="2015-08" db="EMBL/GenBank/DDBJ databases">
        <title>Genome sequencing of Penicillium nordicum.</title>
        <authorList>
            <person name="Nguyen H.D."/>
            <person name="Seifert K.A."/>
        </authorList>
    </citation>
    <scope>NUCLEOTIDE SEQUENCE [LARGE SCALE GENOMIC DNA]</scope>
    <source>
        <strain evidence="1 2">DAOMC 185683</strain>
    </source>
</reference>
<keyword evidence="2" id="KW-1185">Reference proteome</keyword>
<proteinExistence type="predicted"/>
<sequence>MLQGGQVKKRRIQSSQLAGSRYLDTGNDFPIQLDYQNLAEDPHSLELFFVLSTSTVRSPSSKISVHLR</sequence>